<sequence length="123" mass="14589">MLGIFLFTQVQNRSSELRRRTKVRYAVEYAENSKIRWAGHVMRYSDDRWTNVTDWIPRDVKRTLGRPPARYVKRTLGRPPARWSEFFTKALNERNALPRVPQVSTIHWITLVRDKDDVDVTGC</sequence>
<organism evidence="1 2">
    <name type="scientific">Haemonchus contortus</name>
    <name type="common">Barber pole worm</name>
    <dbReference type="NCBI Taxonomy" id="6289"/>
    <lineage>
        <taxon>Eukaryota</taxon>
        <taxon>Metazoa</taxon>
        <taxon>Ecdysozoa</taxon>
        <taxon>Nematoda</taxon>
        <taxon>Chromadorea</taxon>
        <taxon>Rhabditida</taxon>
        <taxon>Rhabditina</taxon>
        <taxon>Rhabditomorpha</taxon>
        <taxon>Strongyloidea</taxon>
        <taxon>Trichostrongylidae</taxon>
        <taxon>Haemonchus</taxon>
    </lineage>
</organism>
<reference evidence="2" key="1">
    <citation type="submission" date="2020-12" db="UniProtKB">
        <authorList>
            <consortium name="WormBaseParasite"/>
        </authorList>
    </citation>
    <scope>IDENTIFICATION</scope>
    <source>
        <strain evidence="2">MHco3</strain>
    </source>
</reference>
<protein>
    <submittedName>
        <fullName evidence="2">Reverse transcriptase</fullName>
    </submittedName>
</protein>
<dbReference type="Proteomes" id="UP000025227">
    <property type="component" value="Unplaced"/>
</dbReference>
<name>A0A7I4Z666_HAECO</name>
<keyword evidence="1" id="KW-1185">Reference proteome</keyword>
<evidence type="ECO:0000313" key="1">
    <source>
        <dbReference type="Proteomes" id="UP000025227"/>
    </source>
</evidence>
<dbReference type="OMA" id="VSTIHWI"/>
<evidence type="ECO:0000313" key="2">
    <source>
        <dbReference type="WBParaSite" id="HCON_00183790-00001"/>
    </source>
</evidence>
<proteinExistence type="predicted"/>
<dbReference type="AlphaFoldDB" id="A0A7I4Z666"/>
<dbReference type="OrthoDB" id="407509at2759"/>
<dbReference type="WBParaSite" id="HCON_00183790-00001">
    <property type="protein sequence ID" value="HCON_00183790-00001"/>
    <property type="gene ID" value="HCON_00183790"/>
</dbReference>
<accession>A0A7I4Z666</accession>